<dbReference type="Gene3D" id="6.10.250.3150">
    <property type="match status" value="1"/>
</dbReference>
<feature type="coiled-coil region" evidence="1">
    <location>
        <begin position="9"/>
        <end position="64"/>
    </location>
</feature>
<feature type="domain" description="M23ase beta-sheet core" evidence="2">
    <location>
        <begin position="262"/>
        <end position="355"/>
    </location>
</feature>
<dbReference type="SUPFAM" id="SSF51261">
    <property type="entry name" value="Duplicated hybrid motif"/>
    <property type="match status" value="1"/>
</dbReference>
<proteinExistence type="predicted"/>
<dbReference type="CDD" id="cd12797">
    <property type="entry name" value="M23_peptidase"/>
    <property type="match status" value="1"/>
</dbReference>
<evidence type="ECO:0000313" key="3">
    <source>
        <dbReference type="EMBL" id="GAA0858746.1"/>
    </source>
</evidence>
<evidence type="ECO:0000313" key="4">
    <source>
        <dbReference type="Proteomes" id="UP001500359"/>
    </source>
</evidence>
<dbReference type="PANTHER" id="PTHR21666:SF270">
    <property type="entry name" value="MUREIN HYDROLASE ACTIVATOR ENVC"/>
    <property type="match status" value="1"/>
</dbReference>
<keyword evidence="1" id="KW-0175">Coiled coil</keyword>
<accession>A0ABN1LPR6</accession>
<sequence>MPLWCANADAQQTAELEDIQAQIKQKQAQIEKQLQQAKELQQQLKSAELSISNTAKKLDKTQKELASNHAQQATLKQQQTQLQVKVDQQKQALASQIRSMYMAGDSDFAKMLFNLEDAVKLERTISYYQYLSAARKQQIDNFTALVAELSAVQASLETKQQELLVLENEQHQQQQQLLQQQQMREITLAKIESKIDSEAAQIEQLQINEQALLKAIEDAQRESQQGPVTLSGLAKLKGQLNNPTQGRMRNMFGRTRQGQIKWKGILFSGNTGAPVRAVHDGKVLYADWLRGFGLVTVLDHGDGYMSLYGHNQALLKQVGDSVQSGETIALVGQSGGQSSPNLYFEIRHKGTPVNPSQWLKR</sequence>
<dbReference type="Pfam" id="PF01551">
    <property type="entry name" value="Peptidase_M23"/>
    <property type="match status" value="1"/>
</dbReference>
<comment type="caution">
    <text evidence="3">The sequence shown here is derived from an EMBL/GenBank/DDBJ whole genome shotgun (WGS) entry which is preliminary data.</text>
</comment>
<dbReference type="Gene3D" id="2.70.70.10">
    <property type="entry name" value="Glucose Permease (Domain IIA)"/>
    <property type="match status" value="1"/>
</dbReference>
<organism evidence="3 4">
    <name type="scientific">Aliiglaciecola litoralis</name>
    <dbReference type="NCBI Taxonomy" id="582857"/>
    <lineage>
        <taxon>Bacteria</taxon>
        <taxon>Pseudomonadati</taxon>
        <taxon>Pseudomonadota</taxon>
        <taxon>Gammaproteobacteria</taxon>
        <taxon>Alteromonadales</taxon>
        <taxon>Alteromonadaceae</taxon>
        <taxon>Aliiglaciecola</taxon>
    </lineage>
</organism>
<evidence type="ECO:0000256" key="1">
    <source>
        <dbReference type="SAM" id="Coils"/>
    </source>
</evidence>
<protein>
    <submittedName>
        <fullName evidence="3">Peptidoglycan DD-metalloendopeptidase family protein</fullName>
    </submittedName>
</protein>
<dbReference type="InterPro" id="IPR050570">
    <property type="entry name" value="Cell_wall_metabolism_enzyme"/>
</dbReference>
<reference evidence="3 4" key="1">
    <citation type="journal article" date="2019" name="Int. J. Syst. Evol. Microbiol.">
        <title>The Global Catalogue of Microorganisms (GCM) 10K type strain sequencing project: providing services to taxonomists for standard genome sequencing and annotation.</title>
        <authorList>
            <consortium name="The Broad Institute Genomics Platform"/>
            <consortium name="The Broad Institute Genome Sequencing Center for Infectious Disease"/>
            <person name="Wu L."/>
            <person name="Ma J."/>
        </authorList>
    </citation>
    <scope>NUCLEOTIDE SEQUENCE [LARGE SCALE GENOMIC DNA]</scope>
    <source>
        <strain evidence="3 4">JCM 15896</strain>
    </source>
</reference>
<evidence type="ECO:0000259" key="2">
    <source>
        <dbReference type="Pfam" id="PF01551"/>
    </source>
</evidence>
<gene>
    <name evidence="3" type="ORF">GCM10009114_29550</name>
</gene>
<dbReference type="Proteomes" id="UP001500359">
    <property type="component" value="Unassembled WGS sequence"/>
</dbReference>
<dbReference type="PANTHER" id="PTHR21666">
    <property type="entry name" value="PEPTIDASE-RELATED"/>
    <property type="match status" value="1"/>
</dbReference>
<feature type="coiled-coil region" evidence="1">
    <location>
        <begin position="149"/>
        <end position="222"/>
    </location>
</feature>
<dbReference type="EMBL" id="BAAAFD010000009">
    <property type="protein sequence ID" value="GAA0858746.1"/>
    <property type="molecule type" value="Genomic_DNA"/>
</dbReference>
<dbReference type="InterPro" id="IPR011055">
    <property type="entry name" value="Dup_hybrid_motif"/>
</dbReference>
<keyword evidence="4" id="KW-1185">Reference proteome</keyword>
<dbReference type="InterPro" id="IPR016047">
    <property type="entry name" value="M23ase_b-sheet_dom"/>
</dbReference>
<name>A0ABN1LPR6_9ALTE</name>